<feature type="binding site" evidence="9">
    <location>
        <position position="61"/>
    </location>
    <ligand>
        <name>Mg(2+)</name>
        <dbReference type="ChEBI" id="CHEBI:18420"/>
    </ligand>
</feature>
<evidence type="ECO:0000256" key="3">
    <source>
        <dbReference type="ARBA" id="ARBA00022723"/>
    </source>
</evidence>
<comment type="caution">
    <text evidence="12">The sequence shown here is derived from an EMBL/GenBank/DDBJ whole genome shotgun (WGS) entry which is preliminary data.</text>
</comment>
<accession>A0A1D2YUU4</accession>
<evidence type="ECO:0000256" key="9">
    <source>
        <dbReference type="HAMAP-Rule" id="MF_00625"/>
    </source>
</evidence>
<feature type="binding site" description="in other chain" evidence="9">
    <location>
        <position position="61"/>
    </location>
    <ligand>
        <name>ATP</name>
        <dbReference type="ChEBI" id="CHEBI:30616"/>
        <note>ligand shared between dimeric partners</note>
    </ligand>
</feature>
<comment type="cofactor">
    <cofactor evidence="9">
        <name>Mg(2+)</name>
        <dbReference type="ChEBI" id="CHEBI:18420"/>
    </cofactor>
    <text evidence="9">Binds 1 Mg(2+) ion per monomer.</text>
</comment>
<dbReference type="InterPro" id="IPR016188">
    <property type="entry name" value="PurM-like_N"/>
</dbReference>
<comment type="catalytic activity">
    <reaction evidence="9">
        <text>hydrogenselenide + ATP + H2O = selenophosphate + AMP + phosphate + 2 H(+)</text>
        <dbReference type="Rhea" id="RHEA:18737"/>
        <dbReference type="ChEBI" id="CHEBI:15377"/>
        <dbReference type="ChEBI" id="CHEBI:15378"/>
        <dbReference type="ChEBI" id="CHEBI:16144"/>
        <dbReference type="ChEBI" id="CHEBI:29317"/>
        <dbReference type="ChEBI" id="CHEBI:30616"/>
        <dbReference type="ChEBI" id="CHEBI:43474"/>
        <dbReference type="ChEBI" id="CHEBI:456215"/>
        <dbReference type="EC" id="2.7.9.3"/>
    </reaction>
</comment>
<evidence type="ECO:0000313" key="12">
    <source>
        <dbReference type="EMBL" id="OEF99457.1"/>
    </source>
</evidence>
<comment type="caution">
    <text evidence="9">Lacks conserved residue(s) required for the propagation of feature annotation.</text>
</comment>
<dbReference type="EMBL" id="MIJF01000023">
    <property type="protein sequence ID" value="OEF99457.1"/>
    <property type="molecule type" value="Genomic_DNA"/>
</dbReference>
<dbReference type="SUPFAM" id="SSF56042">
    <property type="entry name" value="PurM C-terminal domain-like"/>
    <property type="match status" value="1"/>
</dbReference>
<dbReference type="NCBIfam" id="NF002098">
    <property type="entry name" value="PRK00943.1"/>
    <property type="match status" value="1"/>
</dbReference>
<keyword evidence="7 9" id="KW-0460">Magnesium</keyword>
<evidence type="ECO:0000256" key="7">
    <source>
        <dbReference type="ARBA" id="ARBA00022842"/>
    </source>
</evidence>
<evidence type="ECO:0000259" key="11">
    <source>
        <dbReference type="Pfam" id="PF02769"/>
    </source>
</evidence>
<dbReference type="PANTHER" id="PTHR10256:SF0">
    <property type="entry name" value="INACTIVE SELENIDE, WATER DIKINASE-LIKE PROTEIN-RELATED"/>
    <property type="match status" value="1"/>
</dbReference>
<feature type="binding site" evidence="9">
    <location>
        <position position="21"/>
    </location>
    <ligand>
        <name>Mg(2+)</name>
        <dbReference type="ChEBI" id="CHEBI:18420"/>
    </ligand>
</feature>
<evidence type="ECO:0000256" key="1">
    <source>
        <dbReference type="ARBA" id="ARBA00008026"/>
    </source>
</evidence>
<evidence type="ECO:0000259" key="10">
    <source>
        <dbReference type="Pfam" id="PF00586"/>
    </source>
</evidence>
<evidence type="ECO:0000313" key="13">
    <source>
        <dbReference type="Proteomes" id="UP000243739"/>
    </source>
</evidence>
<dbReference type="Pfam" id="PF02769">
    <property type="entry name" value="AIRS_C"/>
    <property type="match status" value="1"/>
</dbReference>
<dbReference type="HAMAP" id="MF_00625">
    <property type="entry name" value="SelD"/>
    <property type="match status" value="1"/>
</dbReference>
<dbReference type="Gene3D" id="3.90.650.10">
    <property type="entry name" value="PurM-like C-terminal domain"/>
    <property type="match status" value="1"/>
</dbReference>
<keyword evidence="8 9" id="KW-0711">Selenium</keyword>
<feature type="binding site" evidence="9">
    <location>
        <begin position="109"/>
        <end position="111"/>
    </location>
    <ligand>
        <name>ATP</name>
        <dbReference type="ChEBI" id="CHEBI:30616"/>
        <note>ligand shared between dimeric partners</note>
    </ligand>
</feature>
<dbReference type="InterPro" id="IPR004536">
    <property type="entry name" value="SPS/SelD"/>
</dbReference>
<feature type="domain" description="PurM-like C-terminal" evidence="11">
    <location>
        <begin position="139"/>
        <end position="314"/>
    </location>
</feature>
<gene>
    <name evidence="9" type="primary">selD</name>
    <name evidence="12" type="ORF">BHF71_09095</name>
</gene>
<keyword evidence="13" id="KW-1185">Reference proteome</keyword>
<keyword evidence="2 9" id="KW-0808">Transferase</keyword>
<dbReference type="InterPro" id="IPR023061">
    <property type="entry name" value="SelD_I"/>
</dbReference>
<dbReference type="GO" id="GO:0004756">
    <property type="term" value="F:selenide, water dikinase activity"/>
    <property type="evidence" value="ECO:0007669"/>
    <property type="project" value="UniProtKB-UniRule"/>
</dbReference>
<dbReference type="STRING" id="337097.BHF71_09095"/>
<evidence type="ECO:0000256" key="5">
    <source>
        <dbReference type="ARBA" id="ARBA00022777"/>
    </source>
</evidence>
<dbReference type="GO" id="GO:0016260">
    <property type="term" value="P:selenocysteine biosynthetic process"/>
    <property type="evidence" value="ECO:0007669"/>
    <property type="project" value="InterPro"/>
</dbReference>
<dbReference type="Proteomes" id="UP000243739">
    <property type="component" value="Unassembled WGS sequence"/>
</dbReference>
<comment type="function">
    <text evidence="9">Synthesizes selenophosphate from selenide and ATP.</text>
</comment>
<feature type="domain" description="PurM-like N-terminal" evidence="10">
    <location>
        <begin position="20"/>
        <end position="127"/>
    </location>
</feature>
<proteinExistence type="inferred from homology"/>
<dbReference type="GO" id="GO:0000287">
    <property type="term" value="F:magnesium ion binding"/>
    <property type="evidence" value="ECO:0007669"/>
    <property type="project" value="UniProtKB-UniRule"/>
</dbReference>
<keyword evidence="6 9" id="KW-0067">ATP-binding</keyword>
<protein>
    <recommendedName>
        <fullName evidence="9">Selenide, water dikinase</fullName>
        <ecNumber evidence="9">2.7.9.3</ecNumber>
    </recommendedName>
    <alternativeName>
        <fullName evidence="9">Selenium donor protein</fullName>
    </alternativeName>
    <alternativeName>
        <fullName evidence="9">Selenophosphate synthase</fullName>
    </alternativeName>
</protein>
<feature type="binding site" description="in other chain" evidence="9">
    <location>
        <position position="38"/>
    </location>
    <ligand>
        <name>ATP</name>
        <dbReference type="ChEBI" id="CHEBI:30616"/>
        <note>ligand shared between dimeric partners</note>
    </ligand>
</feature>
<dbReference type="GO" id="GO:0005524">
    <property type="term" value="F:ATP binding"/>
    <property type="evidence" value="ECO:0007669"/>
    <property type="project" value="UniProtKB-UniRule"/>
</dbReference>
<keyword evidence="3 9" id="KW-0479">Metal-binding</keyword>
<dbReference type="CDD" id="cd02195">
    <property type="entry name" value="SelD"/>
    <property type="match status" value="1"/>
</dbReference>
<sequence>MRQLPDIIDPNVLVGPETSDDAAVYKLNDELALVCTSDFFSPMVDDAYVFGQIAASNALSDVYAMGAKPLFALNMLGYPSAKLPQDQLLKMLQGGASKAKEAGIAIIGGHTVDNPELKYGLAVVGTINPNEVWTNSGVKPGDVLLLTKPIGTGIITTALKKQECPSKVAEKAIETMRELNKKAAEIASKVGNIHACTDVTGFGLLGHLYEMAEGSALEINIEFSKVPIIEGTKELIRKGFVPGGTRRNLDYLQGKISYEHGLSEDDLSLLADAQTSGGLIFSLSPEDALELKRLLLAANITVTEIGRAFKGEPGRININL</sequence>
<organism evidence="12 13">
    <name type="scientific">Vulcanibacillus modesticaldus</name>
    <dbReference type="NCBI Taxonomy" id="337097"/>
    <lineage>
        <taxon>Bacteria</taxon>
        <taxon>Bacillati</taxon>
        <taxon>Bacillota</taxon>
        <taxon>Bacilli</taxon>
        <taxon>Bacillales</taxon>
        <taxon>Bacillaceae</taxon>
        <taxon>Vulcanibacillus</taxon>
    </lineage>
</organism>
<dbReference type="Gene3D" id="3.30.1330.10">
    <property type="entry name" value="PurM-like, N-terminal domain"/>
    <property type="match status" value="1"/>
</dbReference>
<name>A0A1D2YUU4_9BACI</name>
<dbReference type="AlphaFoldDB" id="A0A1D2YUU4"/>
<keyword evidence="4 9" id="KW-0547">Nucleotide-binding</keyword>
<evidence type="ECO:0000256" key="4">
    <source>
        <dbReference type="ARBA" id="ARBA00022741"/>
    </source>
</evidence>
<comment type="subunit">
    <text evidence="9">Homodimer.</text>
</comment>
<evidence type="ECO:0000256" key="6">
    <source>
        <dbReference type="ARBA" id="ARBA00022840"/>
    </source>
</evidence>
<dbReference type="InterPro" id="IPR010918">
    <property type="entry name" value="PurM-like_C_dom"/>
</dbReference>
<dbReference type="FunFam" id="3.90.650.10:FF:000004">
    <property type="entry name" value="Selenide, water dikinase"/>
    <property type="match status" value="1"/>
</dbReference>
<dbReference type="EC" id="2.7.9.3" evidence="9"/>
<dbReference type="GO" id="GO:0005737">
    <property type="term" value="C:cytoplasm"/>
    <property type="evidence" value="ECO:0007669"/>
    <property type="project" value="TreeGrafter"/>
</dbReference>
<evidence type="ECO:0000256" key="2">
    <source>
        <dbReference type="ARBA" id="ARBA00022679"/>
    </source>
</evidence>
<dbReference type="SUPFAM" id="SSF55326">
    <property type="entry name" value="PurM N-terminal domain-like"/>
    <property type="match status" value="1"/>
</dbReference>
<dbReference type="InterPro" id="IPR036921">
    <property type="entry name" value="PurM-like_N_sf"/>
</dbReference>
<feature type="binding site" description="in other chain" evidence="9">
    <location>
        <begin position="18"/>
        <end position="20"/>
    </location>
    <ligand>
        <name>ATP</name>
        <dbReference type="ChEBI" id="CHEBI:30616"/>
        <note>ligand shared between dimeric partners</note>
    </ligand>
</feature>
<dbReference type="Pfam" id="PF00586">
    <property type="entry name" value="AIRS"/>
    <property type="match status" value="1"/>
</dbReference>
<dbReference type="NCBIfam" id="TIGR00476">
    <property type="entry name" value="selD"/>
    <property type="match status" value="1"/>
</dbReference>
<dbReference type="InterPro" id="IPR036676">
    <property type="entry name" value="PurM-like_C_sf"/>
</dbReference>
<comment type="similarity">
    <text evidence="1 9">Belongs to the selenophosphate synthase 1 family. Class I subfamily.</text>
</comment>
<dbReference type="PANTHER" id="PTHR10256">
    <property type="entry name" value="SELENIDE, WATER DIKINASE"/>
    <property type="match status" value="1"/>
</dbReference>
<keyword evidence="5 9" id="KW-0418">Kinase</keyword>
<dbReference type="PIRSF" id="PIRSF036407">
    <property type="entry name" value="Selenphspht_syn"/>
    <property type="match status" value="1"/>
</dbReference>
<evidence type="ECO:0000256" key="8">
    <source>
        <dbReference type="ARBA" id="ARBA00023266"/>
    </source>
</evidence>
<reference evidence="12 13" key="1">
    <citation type="submission" date="2016-09" db="EMBL/GenBank/DDBJ databases">
        <title>Draft genome sequence for the type strain of Vulcanibacillus modesticaldus BR, a strictly anaerobic, moderately thermophilic, and nitrate-reducing bacterium from deep sea-hydrothermal vents of the Mid-Atlantic Ridge.</title>
        <authorList>
            <person name="Abin C.A."/>
            <person name="Hollibaugh J.T."/>
        </authorList>
    </citation>
    <scope>NUCLEOTIDE SEQUENCE [LARGE SCALE GENOMIC DNA]</scope>
    <source>
        <strain evidence="12 13">BR</strain>
    </source>
</reference>
<feature type="binding site" evidence="9">
    <location>
        <position position="198"/>
    </location>
    <ligand>
        <name>Mg(2+)</name>
        <dbReference type="ChEBI" id="CHEBI:18420"/>
    </ligand>
</feature>